<accession>A0A2M6K9K0</accession>
<dbReference type="PRINTS" id="PR00834">
    <property type="entry name" value="PROTEASES2C"/>
</dbReference>
<dbReference type="GO" id="GO:0006508">
    <property type="term" value="P:proteolysis"/>
    <property type="evidence" value="ECO:0007669"/>
    <property type="project" value="UniProtKB-KW"/>
</dbReference>
<gene>
    <name evidence="4" type="ORF">COV49_01555</name>
</gene>
<dbReference type="AlphaFoldDB" id="A0A2M6K9K0"/>
<evidence type="ECO:0000313" key="4">
    <source>
        <dbReference type="EMBL" id="PIR13621.1"/>
    </source>
</evidence>
<dbReference type="InterPro" id="IPR001940">
    <property type="entry name" value="Peptidase_S1C"/>
</dbReference>
<dbReference type="PANTHER" id="PTHR43343">
    <property type="entry name" value="PEPTIDASE S12"/>
    <property type="match status" value="1"/>
</dbReference>
<dbReference type="Gene3D" id="2.40.10.120">
    <property type="match status" value="1"/>
</dbReference>
<dbReference type="InterPro" id="IPR009003">
    <property type="entry name" value="Peptidase_S1_PA"/>
</dbReference>
<dbReference type="SUPFAM" id="SSF50494">
    <property type="entry name" value="Trypsin-like serine proteases"/>
    <property type="match status" value="1"/>
</dbReference>
<keyword evidence="1" id="KW-0645">Protease</keyword>
<organism evidence="4 5">
    <name type="scientific">Candidatus Falkowbacteria bacterium CG11_big_fil_rev_8_21_14_0_20_39_10</name>
    <dbReference type="NCBI Taxonomy" id="1974570"/>
    <lineage>
        <taxon>Bacteria</taxon>
        <taxon>Candidatus Falkowiibacteriota</taxon>
    </lineage>
</organism>
<dbReference type="EMBL" id="PCWW01000027">
    <property type="protein sequence ID" value="PIR13621.1"/>
    <property type="molecule type" value="Genomic_DNA"/>
</dbReference>
<dbReference type="PROSITE" id="PS50106">
    <property type="entry name" value="PDZ"/>
    <property type="match status" value="1"/>
</dbReference>
<evidence type="ECO:0000259" key="3">
    <source>
        <dbReference type="PROSITE" id="PS50106"/>
    </source>
</evidence>
<sequence length="375" mass="40355">MKLLKSKKLVLILIIFLFGIGLGIGFNISRNFNSATADSLQFDEQEATILAIKKVQPAVVSIIVYDWQENTIIELPSGKQTTEKQKFQAGSGTGFLISADGLIITNKHVVSAAEDKTAEYRIILNSGQQYYAQLIGKDPLKDLAILKIFDKNLPFVELGDSDQLQAGASVVAIGNSLGRYQNSVTKGIVSGLGRSLEAADNSGNSEYLDNVIQTDAEINLGNSGGPLVDLYGKVVGINVAKDLGGSSIGFAIPVNDARPVIKSVREIGRIVRPKLGLRYLMITPQMAVDKNLPRETGAVIMDESDGGPSVLPSSPAEKAGLQAGDIIFEINAIKLEGKNTLQAVIQKYKPGDKIGLKVQRSDKVMIKVVELEEFK</sequence>
<dbReference type="Proteomes" id="UP000230869">
    <property type="component" value="Unassembled WGS sequence"/>
</dbReference>
<evidence type="ECO:0000313" key="5">
    <source>
        <dbReference type="Proteomes" id="UP000230869"/>
    </source>
</evidence>
<protein>
    <recommendedName>
        <fullName evidence="3">PDZ domain-containing protein</fullName>
    </recommendedName>
</protein>
<dbReference type="Pfam" id="PF13365">
    <property type="entry name" value="Trypsin_2"/>
    <property type="match status" value="1"/>
</dbReference>
<dbReference type="InterPro" id="IPR036034">
    <property type="entry name" value="PDZ_sf"/>
</dbReference>
<name>A0A2M6K9K0_9BACT</name>
<dbReference type="GO" id="GO:0004252">
    <property type="term" value="F:serine-type endopeptidase activity"/>
    <property type="evidence" value="ECO:0007669"/>
    <property type="project" value="InterPro"/>
</dbReference>
<dbReference type="Pfam" id="PF13180">
    <property type="entry name" value="PDZ_2"/>
    <property type="match status" value="1"/>
</dbReference>
<comment type="caution">
    <text evidence="4">The sequence shown here is derived from an EMBL/GenBank/DDBJ whole genome shotgun (WGS) entry which is preliminary data.</text>
</comment>
<dbReference type="InterPro" id="IPR051201">
    <property type="entry name" value="Chloro_Bact_Ser_Proteases"/>
</dbReference>
<dbReference type="Gene3D" id="2.30.42.10">
    <property type="match status" value="1"/>
</dbReference>
<dbReference type="InterPro" id="IPR001478">
    <property type="entry name" value="PDZ"/>
</dbReference>
<dbReference type="PANTHER" id="PTHR43343:SF3">
    <property type="entry name" value="PROTEASE DO-LIKE 8, CHLOROPLASTIC"/>
    <property type="match status" value="1"/>
</dbReference>
<keyword evidence="2" id="KW-0378">Hydrolase</keyword>
<evidence type="ECO:0000256" key="2">
    <source>
        <dbReference type="ARBA" id="ARBA00022801"/>
    </source>
</evidence>
<dbReference type="SUPFAM" id="SSF50156">
    <property type="entry name" value="PDZ domain-like"/>
    <property type="match status" value="1"/>
</dbReference>
<reference evidence="4 5" key="1">
    <citation type="submission" date="2017-09" db="EMBL/GenBank/DDBJ databases">
        <title>Depth-based differentiation of microbial function through sediment-hosted aquifers and enrichment of novel symbionts in the deep terrestrial subsurface.</title>
        <authorList>
            <person name="Probst A.J."/>
            <person name="Ladd B."/>
            <person name="Jarett J.K."/>
            <person name="Geller-Mcgrath D.E."/>
            <person name="Sieber C.M."/>
            <person name="Emerson J.B."/>
            <person name="Anantharaman K."/>
            <person name="Thomas B.C."/>
            <person name="Malmstrom R."/>
            <person name="Stieglmeier M."/>
            <person name="Klingl A."/>
            <person name="Woyke T."/>
            <person name="Ryan C.M."/>
            <person name="Banfield J.F."/>
        </authorList>
    </citation>
    <scope>NUCLEOTIDE SEQUENCE [LARGE SCALE GENOMIC DNA]</scope>
    <source>
        <strain evidence="4">CG11_big_fil_rev_8_21_14_0_20_39_10</strain>
    </source>
</reference>
<dbReference type="SMART" id="SM00228">
    <property type="entry name" value="PDZ"/>
    <property type="match status" value="1"/>
</dbReference>
<proteinExistence type="predicted"/>
<evidence type="ECO:0000256" key="1">
    <source>
        <dbReference type="ARBA" id="ARBA00022670"/>
    </source>
</evidence>
<feature type="domain" description="PDZ" evidence="3">
    <location>
        <begin position="285"/>
        <end position="362"/>
    </location>
</feature>